<dbReference type="AlphaFoldDB" id="A0A174Z9T6"/>
<dbReference type="GO" id="GO:0016052">
    <property type="term" value="P:carbohydrate catabolic process"/>
    <property type="evidence" value="ECO:0007669"/>
    <property type="project" value="InterPro"/>
</dbReference>
<dbReference type="Proteomes" id="UP000095662">
    <property type="component" value="Unassembled WGS sequence"/>
</dbReference>
<dbReference type="SUPFAM" id="SSF51445">
    <property type="entry name" value="(Trans)glycosidases"/>
    <property type="match status" value="1"/>
</dbReference>
<evidence type="ECO:0000313" key="3">
    <source>
        <dbReference type="EMBL" id="CUQ80966.1"/>
    </source>
</evidence>
<protein>
    <submittedName>
        <fullName evidence="3">Alpha-galactosidase</fullName>
        <ecNumber evidence="3">3.2.1.22</ecNumber>
    </submittedName>
</protein>
<proteinExistence type="predicted"/>
<dbReference type="STRING" id="39492.ERS852540_00159"/>
<organism evidence="3 4">
    <name type="scientific">[Eubacterium] siraeum</name>
    <dbReference type="NCBI Taxonomy" id="39492"/>
    <lineage>
        <taxon>Bacteria</taxon>
        <taxon>Bacillati</taxon>
        <taxon>Bacillota</taxon>
        <taxon>Clostridia</taxon>
        <taxon>Eubacteriales</taxon>
        <taxon>Oscillospiraceae</taxon>
        <taxon>Oscillospiraceae incertae sedis</taxon>
    </lineage>
</organism>
<dbReference type="InterPro" id="IPR002252">
    <property type="entry name" value="Glyco_hydro_36"/>
</dbReference>
<evidence type="ECO:0000256" key="1">
    <source>
        <dbReference type="ARBA" id="ARBA00022801"/>
    </source>
</evidence>
<keyword evidence="2 3" id="KW-0326">Glycosidase</keyword>
<dbReference type="InterPro" id="IPR013785">
    <property type="entry name" value="Aldolase_TIM"/>
</dbReference>
<dbReference type="CDD" id="cd14791">
    <property type="entry name" value="GH36"/>
    <property type="match status" value="1"/>
</dbReference>
<dbReference type="InterPro" id="IPR017853">
    <property type="entry name" value="GH"/>
</dbReference>
<dbReference type="Gene3D" id="3.20.20.70">
    <property type="entry name" value="Aldolase class I"/>
    <property type="match status" value="1"/>
</dbReference>
<dbReference type="InterPro" id="IPR038417">
    <property type="entry name" value="Alpga-gal_N_sf"/>
</dbReference>
<dbReference type="PANTHER" id="PTHR43053">
    <property type="entry name" value="GLYCOSIDASE FAMILY 31"/>
    <property type="match status" value="1"/>
</dbReference>
<dbReference type="PRINTS" id="PR00743">
    <property type="entry name" value="GLHYDRLASE36"/>
</dbReference>
<sequence length="705" mass="81427">MKRININENKINIVFDIEDNGQIKLMHFSALQFNENDIWDEMFEKDHLGCFDIAQVEIAGLDRPCERHGTKYIVTAPGYRLKYKDFSDTRDNIGRLIKVTQYDEPTGIEVISTFRFYDGISIVRTYTEVRNTSATETYTLTYVSSFNYLGFEKEGILPRDDKFIIKIPHNSWQKEMLWQDYTFEQLGMPQSQKDGWEHCGKAINVTNVGNWSTNEYLPMGYIQNTETGNGLFWQIEHNGSWHWEISDQRGHFYLALSGPNEQQSHWFKNLAPGESFTSVPVAVGVCRDFDEGMGELTRYRRAIRRKNADNEKLAVIFNDYMNCLWGDPTEEKEMPLIKAAAEAGCEYYCIDCGWYADGSWWDSVGEWQENRRRFPNGLKKVTDEIRKYGMIPGVWLEIEVMGINCEMAKKVPDEWFFMRHGKRVYDRSRYQLDFSNPEVSAYADSVIDRLVKDYGVGYIKMDYNIEPGIGTEINCDSVGEGLMRHEKAYLAWLDGVFARYPELIIENCSSGGMRIDYAMLSRYSIQSTSDQDDYRRYATIAANAPTGLCPEQSAIWSYPLTDGDREEVVFNMVNAMTQRIHQSGHLANLSPERMSLVKEALECYKSIRDNIKRSVPFWPLGLSHIGDEWVTLGLKAENKAYLAVWRRQGSNECCNIPIRYATENAKVSCIYPSFDEGGHKFNPLSRSLSVKLPECFTARLFEIEL</sequence>
<evidence type="ECO:0000256" key="2">
    <source>
        <dbReference type="ARBA" id="ARBA00023295"/>
    </source>
</evidence>
<dbReference type="OrthoDB" id="9758822at2"/>
<name>A0A174Z9T6_9FIRM</name>
<dbReference type="GO" id="GO:0004557">
    <property type="term" value="F:alpha-galactosidase activity"/>
    <property type="evidence" value="ECO:0007669"/>
    <property type="project" value="UniProtKB-EC"/>
</dbReference>
<reference evidence="3 4" key="1">
    <citation type="submission" date="2015-09" db="EMBL/GenBank/DDBJ databases">
        <authorList>
            <consortium name="Pathogen Informatics"/>
        </authorList>
    </citation>
    <scope>NUCLEOTIDE SEQUENCE [LARGE SCALE GENOMIC DNA]</scope>
    <source>
        <strain evidence="3 4">2789STDY5834928</strain>
    </source>
</reference>
<dbReference type="InterPro" id="IPR050985">
    <property type="entry name" value="Alpha-glycosidase_related"/>
</dbReference>
<accession>A0A174Z9T6</accession>
<dbReference type="Pfam" id="PF02065">
    <property type="entry name" value="Melibiase"/>
    <property type="match status" value="1"/>
</dbReference>
<dbReference type="PANTHER" id="PTHR43053:SF3">
    <property type="entry name" value="ALPHA-GALACTOSIDASE C-RELATED"/>
    <property type="match status" value="1"/>
</dbReference>
<gene>
    <name evidence="3" type="primary">rafA_1</name>
    <name evidence="3" type="ORF">ERS852540_00159</name>
</gene>
<evidence type="ECO:0000313" key="4">
    <source>
        <dbReference type="Proteomes" id="UP000095662"/>
    </source>
</evidence>
<dbReference type="EMBL" id="CZBY01000001">
    <property type="protein sequence ID" value="CUQ80966.1"/>
    <property type="molecule type" value="Genomic_DNA"/>
</dbReference>
<dbReference type="Gene3D" id="2.70.98.60">
    <property type="entry name" value="alpha-galactosidase from lactobacil brevis"/>
    <property type="match status" value="1"/>
</dbReference>
<keyword evidence="1 3" id="KW-0378">Hydrolase</keyword>
<dbReference type="EC" id="3.2.1.22" evidence="3"/>